<dbReference type="KEGG" id="spu:585090"/>
<keyword evidence="5" id="KW-0479">Metal-binding</keyword>
<evidence type="ECO:0000256" key="5">
    <source>
        <dbReference type="ARBA" id="ARBA00022723"/>
    </source>
</evidence>
<feature type="domain" description="Peptidase M14" evidence="13">
    <location>
        <begin position="116"/>
        <end position="409"/>
    </location>
</feature>
<dbReference type="PROSITE" id="PS52035">
    <property type="entry name" value="PEPTIDASE_M14"/>
    <property type="match status" value="1"/>
</dbReference>
<reference evidence="15" key="1">
    <citation type="submission" date="2015-02" db="EMBL/GenBank/DDBJ databases">
        <title>Genome sequencing for Strongylocentrotus purpuratus.</title>
        <authorList>
            <person name="Murali S."/>
            <person name="Liu Y."/>
            <person name="Vee V."/>
            <person name="English A."/>
            <person name="Wang M."/>
            <person name="Skinner E."/>
            <person name="Han Y."/>
            <person name="Muzny D.M."/>
            <person name="Worley K.C."/>
            <person name="Gibbs R.A."/>
        </authorList>
    </citation>
    <scope>NUCLEOTIDE SEQUENCE</scope>
</reference>
<dbReference type="Pfam" id="PF02244">
    <property type="entry name" value="Propep_M14"/>
    <property type="match status" value="1"/>
</dbReference>
<keyword evidence="4" id="KW-0645">Protease</keyword>
<comment type="similarity">
    <text evidence="2 11">Belongs to the peptidase M14 family.</text>
</comment>
<dbReference type="SUPFAM" id="SSF54897">
    <property type="entry name" value="Protease propeptides/inhibitors"/>
    <property type="match status" value="1"/>
</dbReference>
<evidence type="ECO:0000256" key="3">
    <source>
        <dbReference type="ARBA" id="ARBA00022645"/>
    </source>
</evidence>
<evidence type="ECO:0000313" key="15">
    <source>
        <dbReference type="Proteomes" id="UP000007110"/>
    </source>
</evidence>
<dbReference type="InterPro" id="IPR000834">
    <property type="entry name" value="Peptidase_M14"/>
</dbReference>
<dbReference type="PROSITE" id="PS00132">
    <property type="entry name" value="CARBOXYPEPT_ZN_1"/>
    <property type="match status" value="1"/>
</dbReference>
<evidence type="ECO:0000256" key="11">
    <source>
        <dbReference type="PROSITE-ProRule" id="PRU01379"/>
    </source>
</evidence>
<dbReference type="Gene3D" id="3.40.630.10">
    <property type="entry name" value="Zn peptidases"/>
    <property type="match status" value="1"/>
</dbReference>
<evidence type="ECO:0000256" key="6">
    <source>
        <dbReference type="ARBA" id="ARBA00022729"/>
    </source>
</evidence>
<dbReference type="Pfam" id="PF00246">
    <property type="entry name" value="Peptidase_M14"/>
    <property type="match status" value="1"/>
</dbReference>
<evidence type="ECO:0000259" key="13">
    <source>
        <dbReference type="PROSITE" id="PS52035"/>
    </source>
</evidence>
<dbReference type="PANTHER" id="PTHR11705:SF91">
    <property type="entry name" value="FI01817P-RELATED"/>
    <property type="match status" value="1"/>
</dbReference>
<accession>A0A7M7P9T0</accession>
<dbReference type="InterPro" id="IPR036990">
    <property type="entry name" value="M14A-like_propep"/>
</dbReference>
<dbReference type="InterPro" id="IPR057246">
    <property type="entry name" value="CARBOXYPEPT_ZN_1"/>
</dbReference>
<evidence type="ECO:0000256" key="12">
    <source>
        <dbReference type="SAM" id="SignalP"/>
    </source>
</evidence>
<feature type="chain" id="PRO_5029483077" description="Peptidase M14 domain-containing protein" evidence="12">
    <location>
        <begin position="17"/>
        <end position="410"/>
    </location>
</feature>
<dbReference type="AlphaFoldDB" id="A0A7M7P9T0"/>
<evidence type="ECO:0000256" key="1">
    <source>
        <dbReference type="ARBA" id="ARBA00001947"/>
    </source>
</evidence>
<dbReference type="FunFam" id="3.30.70.340:FF:000002">
    <property type="entry name" value="Carboxypeptidase A"/>
    <property type="match status" value="1"/>
</dbReference>
<feature type="active site" description="Proton donor/acceptor" evidence="11">
    <location>
        <position position="375"/>
    </location>
</feature>
<dbReference type="PRINTS" id="PR00765">
    <property type="entry name" value="CRBOXYPTASEA"/>
</dbReference>
<feature type="signal peptide" evidence="12">
    <location>
        <begin position="1"/>
        <end position="16"/>
    </location>
</feature>
<dbReference type="FunFam" id="3.40.630.10:FF:000138">
    <property type="entry name" value="Protein CBG11596"/>
    <property type="match status" value="1"/>
</dbReference>
<dbReference type="GO" id="GO:0004181">
    <property type="term" value="F:metallocarboxypeptidase activity"/>
    <property type="evidence" value="ECO:0007669"/>
    <property type="project" value="InterPro"/>
</dbReference>
<keyword evidence="8" id="KW-0862">Zinc</keyword>
<keyword evidence="3" id="KW-0121">Carboxypeptidase</keyword>
<name>A0A7M7P9T0_STRPU</name>
<keyword evidence="7" id="KW-0378">Hydrolase</keyword>
<keyword evidence="10" id="KW-1015">Disulfide bond</keyword>
<dbReference type="Gene3D" id="3.30.70.340">
    <property type="entry name" value="Metallocarboxypeptidase-like"/>
    <property type="match status" value="1"/>
</dbReference>
<evidence type="ECO:0000256" key="10">
    <source>
        <dbReference type="ARBA" id="ARBA00023157"/>
    </source>
</evidence>
<dbReference type="SUPFAM" id="SSF53187">
    <property type="entry name" value="Zn-dependent exopeptidases"/>
    <property type="match status" value="1"/>
</dbReference>
<dbReference type="EnsemblMetazoa" id="XM_030992061">
    <property type="protein sequence ID" value="XP_030847921"/>
    <property type="gene ID" value="LOC585090"/>
</dbReference>
<dbReference type="OMA" id="FWRWVTP"/>
<proteinExistence type="inferred from homology"/>
<dbReference type="Proteomes" id="UP000007110">
    <property type="component" value="Unassembled WGS sequence"/>
</dbReference>
<keyword evidence="15" id="KW-1185">Reference proteome</keyword>
<dbReference type="GeneID" id="585090"/>
<dbReference type="InterPro" id="IPR003146">
    <property type="entry name" value="M14A_act_pep"/>
</dbReference>
<dbReference type="GO" id="GO:0008270">
    <property type="term" value="F:zinc ion binding"/>
    <property type="evidence" value="ECO:0007669"/>
    <property type="project" value="InterPro"/>
</dbReference>
<sequence length="410" mass="46163">MFKFLVLASLLASAFAAKSYSGYQVLRVTPQSEDDLTILSVVEKAISEMVDFWKQPRSVGTPVDIMVSPEYRELVLRFIEARGLHVDIMIDDVEKLSNQQKSRKSPSTSADFDFNNYHSLSEINDWMTSFAASHSSLVSLVDLATSYEGRTIRALKVGSSSFSSKPVVWLEGGIHSREWVSPAAMMYMTNMLVEGYGNDADVTAMLDTVDFYMVINYNPDGYEYTWSNDRMWRKTRSNNIGRVCDGVDPNRNWDFQWGNAGTNPCADDYQGTYPNSEREVQEVTDYILGLNDVRVFIDFHAYSQMWLTPWGYSYRLPSDYNQQYSLARDAISALSAVYGTDYVYGSIANTIYPASGSSVDWAYGVAGIKYSYAVELRDTGRYGFLLPADQIAPTAIETFEAVKVIVKATM</sequence>
<dbReference type="RefSeq" id="XP_030847921.1">
    <property type="nucleotide sequence ID" value="XM_030992061.1"/>
</dbReference>
<evidence type="ECO:0000256" key="8">
    <source>
        <dbReference type="ARBA" id="ARBA00022833"/>
    </source>
</evidence>
<dbReference type="PANTHER" id="PTHR11705">
    <property type="entry name" value="PROTEASE FAMILY M14 CARBOXYPEPTIDASE A,B"/>
    <property type="match status" value="1"/>
</dbReference>
<keyword evidence="6 12" id="KW-0732">Signal</keyword>
<keyword evidence="9" id="KW-0482">Metalloprotease</keyword>
<comment type="cofactor">
    <cofactor evidence="1">
        <name>Zn(2+)</name>
        <dbReference type="ChEBI" id="CHEBI:29105"/>
    </cofactor>
</comment>
<organism evidence="14 15">
    <name type="scientific">Strongylocentrotus purpuratus</name>
    <name type="common">Purple sea urchin</name>
    <dbReference type="NCBI Taxonomy" id="7668"/>
    <lineage>
        <taxon>Eukaryota</taxon>
        <taxon>Metazoa</taxon>
        <taxon>Echinodermata</taxon>
        <taxon>Eleutherozoa</taxon>
        <taxon>Echinozoa</taxon>
        <taxon>Echinoidea</taxon>
        <taxon>Euechinoidea</taxon>
        <taxon>Echinacea</taxon>
        <taxon>Camarodonta</taxon>
        <taxon>Echinidea</taxon>
        <taxon>Strongylocentrotidae</taxon>
        <taxon>Strongylocentrotus</taxon>
    </lineage>
</organism>
<dbReference type="CDD" id="cd03860">
    <property type="entry name" value="M14_CP_A-B_like"/>
    <property type="match status" value="1"/>
</dbReference>
<evidence type="ECO:0000256" key="2">
    <source>
        <dbReference type="ARBA" id="ARBA00005988"/>
    </source>
</evidence>
<reference evidence="14" key="2">
    <citation type="submission" date="2021-01" db="UniProtKB">
        <authorList>
            <consortium name="EnsemblMetazoa"/>
        </authorList>
    </citation>
    <scope>IDENTIFICATION</scope>
</reference>
<evidence type="ECO:0000313" key="14">
    <source>
        <dbReference type="EnsemblMetazoa" id="XP_030847921"/>
    </source>
</evidence>
<dbReference type="SMART" id="SM00631">
    <property type="entry name" value="Zn_pept"/>
    <property type="match status" value="1"/>
</dbReference>
<evidence type="ECO:0000256" key="4">
    <source>
        <dbReference type="ARBA" id="ARBA00022670"/>
    </source>
</evidence>
<evidence type="ECO:0000256" key="9">
    <source>
        <dbReference type="ARBA" id="ARBA00023049"/>
    </source>
</evidence>
<protein>
    <recommendedName>
        <fullName evidence="13">Peptidase M14 domain-containing protein</fullName>
    </recommendedName>
</protein>
<dbReference type="GO" id="GO:0006508">
    <property type="term" value="P:proteolysis"/>
    <property type="evidence" value="ECO:0007669"/>
    <property type="project" value="UniProtKB-KW"/>
</dbReference>
<evidence type="ECO:0000256" key="7">
    <source>
        <dbReference type="ARBA" id="ARBA00022801"/>
    </source>
</evidence>